<sequence>MAGAAVFVTLVLVAVIGTIVFWPSGSDDSRDTPQNTVRTFLHALADADGTRARQLIVTPPSTAFLSDTAIAVQRRAAPITAIEVVTPGPDTTGPDTTGAGGAESGGPIAVTARFRSGTEPVEVTYRLSGAPGRWVIDGAVIPVTIPQDTQRALAGLSLLGHATTGIRTAHIFGGPLVWGSGTRYLAIADSGGQARGGVGSVSPTPDLAVSLTDAGTHAVDDALTAYFAECARSRQADASTDRPGCTQRLFRSATTDSVQWTPPDDLDELLIEIDKPTPLRVPVFGSVTWTAEYAATYGGDHSATVDQIVDGTVDLRARPDPRFTASVR</sequence>
<accession>A0A7K3LLB1</accession>
<feature type="region of interest" description="Disordered" evidence="1">
    <location>
        <begin position="86"/>
        <end position="107"/>
    </location>
</feature>
<proteinExistence type="predicted"/>
<feature type="compositionally biased region" description="Low complexity" evidence="1">
    <location>
        <begin position="86"/>
        <end position="97"/>
    </location>
</feature>
<protein>
    <recommendedName>
        <fullName evidence="4">DUF4878 domain-containing protein</fullName>
    </recommendedName>
</protein>
<organism evidence="2 3">
    <name type="scientific">Gordonia desulfuricans</name>
    <dbReference type="NCBI Taxonomy" id="89051"/>
    <lineage>
        <taxon>Bacteria</taxon>
        <taxon>Bacillati</taxon>
        <taxon>Actinomycetota</taxon>
        <taxon>Actinomycetes</taxon>
        <taxon>Mycobacteriales</taxon>
        <taxon>Gordoniaceae</taxon>
        <taxon>Gordonia</taxon>
    </lineage>
</organism>
<evidence type="ECO:0008006" key="4">
    <source>
        <dbReference type="Google" id="ProtNLM"/>
    </source>
</evidence>
<dbReference type="AlphaFoldDB" id="A0A7K3LLB1"/>
<name>A0A7K3LLB1_9ACTN</name>
<dbReference type="Proteomes" id="UP000466307">
    <property type="component" value="Unassembled WGS sequence"/>
</dbReference>
<gene>
    <name evidence="2" type="ORF">GYA93_05350</name>
</gene>
<dbReference type="EMBL" id="JAADZU010000011">
    <property type="protein sequence ID" value="NDK89008.1"/>
    <property type="molecule type" value="Genomic_DNA"/>
</dbReference>
<reference evidence="2 3" key="1">
    <citation type="submission" date="2020-01" db="EMBL/GenBank/DDBJ databases">
        <title>Investigation of new actinobacteria for the biodesulphurisation of diesel fuel.</title>
        <authorList>
            <person name="Athi Narayanan S.M."/>
        </authorList>
    </citation>
    <scope>NUCLEOTIDE SEQUENCE [LARGE SCALE GENOMIC DNA]</scope>
    <source>
        <strain evidence="2 3">213E</strain>
    </source>
</reference>
<comment type="caution">
    <text evidence="2">The sequence shown here is derived from an EMBL/GenBank/DDBJ whole genome shotgun (WGS) entry which is preliminary data.</text>
</comment>
<evidence type="ECO:0000313" key="2">
    <source>
        <dbReference type="EMBL" id="NDK89008.1"/>
    </source>
</evidence>
<evidence type="ECO:0000313" key="3">
    <source>
        <dbReference type="Proteomes" id="UP000466307"/>
    </source>
</evidence>
<evidence type="ECO:0000256" key="1">
    <source>
        <dbReference type="SAM" id="MobiDB-lite"/>
    </source>
</evidence>
<dbReference type="RefSeq" id="WP_157079442.1">
    <property type="nucleotide sequence ID" value="NZ_JAADZU010000011.1"/>
</dbReference>
<keyword evidence="3" id="KW-1185">Reference proteome</keyword>